<evidence type="ECO:0000259" key="7">
    <source>
        <dbReference type="Pfam" id="PF22528"/>
    </source>
</evidence>
<keyword evidence="2 4" id="KW-0808">Transferase</keyword>
<evidence type="ECO:0000256" key="2">
    <source>
        <dbReference type="ARBA" id="ARBA00022679"/>
    </source>
</evidence>
<keyword evidence="1 4" id="KW-0489">Methyltransferase</keyword>
<evidence type="ECO:0000256" key="5">
    <source>
        <dbReference type="SAM" id="MobiDB-lite"/>
    </source>
</evidence>
<feature type="domain" description="PH" evidence="8">
    <location>
        <begin position="311"/>
        <end position="428"/>
    </location>
</feature>
<dbReference type="InterPro" id="IPR025799">
    <property type="entry name" value="Arg_MeTrfase"/>
</dbReference>
<dbReference type="InterPro" id="IPR041698">
    <property type="entry name" value="Methyltransf_25"/>
</dbReference>
<proteinExistence type="predicted"/>
<dbReference type="EMBL" id="JAKIXB020000007">
    <property type="protein sequence ID" value="KAL1607081.1"/>
    <property type="molecule type" value="Genomic_DNA"/>
</dbReference>
<gene>
    <name evidence="10" type="ORF">SLS59_002785</name>
</gene>
<feature type="compositionally biased region" description="Pro residues" evidence="5">
    <location>
        <begin position="186"/>
        <end position="195"/>
    </location>
</feature>
<protein>
    <submittedName>
        <fullName evidence="10">Uncharacterized protein</fullName>
    </submittedName>
</protein>
<keyword evidence="11" id="KW-1185">Reference proteome</keyword>
<dbReference type="InterPro" id="IPR055135">
    <property type="entry name" value="PRMT_dom"/>
</dbReference>
<feature type="region of interest" description="Disordered" evidence="5">
    <location>
        <begin position="172"/>
        <end position="236"/>
    </location>
</feature>
<dbReference type="Gene3D" id="3.40.50.150">
    <property type="entry name" value="Vaccinia Virus protein VP39"/>
    <property type="match status" value="1"/>
</dbReference>
<keyword evidence="3 4" id="KW-0949">S-adenosyl-L-methionine</keyword>
<dbReference type="Proteomes" id="UP001521222">
    <property type="component" value="Unassembled WGS sequence"/>
</dbReference>
<accession>A0ABR3RRQ1</accession>
<evidence type="ECO:0000259" key="9">
    <source>
        <dbReference type="Pfam" id="PF23076"/>
    </source>
</evidence>
<dbReference type="Pfam" id="PF23076">
    <property type="entry name" value="PH_FT_C"/>
    <property type="match status" value="1"/>
</dbReference>
<organism evidence="10 11">
    <name type="scientific">Nothophoma quercina</name>
    <dbReference type="NCBI Taxonomy" id="749835"/>
    <lineage>
        <taxon>Eukaryota</taxon>
        <taxon>Fungi</taxon>
        <taxon>Dikarya</taxon>
        <taxon>Ascomycota</taxon>
        <taxon>Pezizomycotina</taxon>
        <taxon>Dothideomycetes</taxon>
        <taxon>Pleosporomycetidae</taxon>
        <taxon>Pleosporales</taxon>
        <taxon>Pleosporineae</taxon>
        <taxon>Didymellaceae</taxon>
        <taxon>Nothophoma</taxon>
    </lineage>
</organism>
<feature type="compositionally biased region" description="Pro residues" evidence="5">
    <location>
        <begin position="212"/>
        <end position="221"/>
    </location>
</feature>
<evidence type="ECO:0000256" key="4">
    <source>
        <dbReference type="PROSITE-ProRule" id="PRU01015"/>
    </source>
</evidence>
<evidence type="ECO:0000259" key="6">
    <source>
        <dbReference type="Pfam" id="PF13649"/>
    </source>
</evidence>
<feature type="domain" description="PH" evidence="9">
    <location>
        <begin position="439"/>
        <end position="538"/>
    </location>
</feature>
<evidence type="ECO:0000256" key="3">
    <source>
        <dbReference type="ARBA" id="ARBA00022691"/>
    </source>
</evidence>
<dbReference type="Pfam" id="PF13649">
    <property type="entry name" value="Methyltransf_25"/>
    <property type="match status" value="1"/>
</dbReference>
<dbReference type="InterPro" id="IPR029063">
    <property type="entry name" value="SAM-dependent_MTases_sf"/>
</dbReference>
<evidence type="ECO:0000256" key="1">
    <source>
        <dbReference type="ARBA" id="ARBA00022603"/>
    </source>
</evidence>
<feature type="region of interest" description="Disordered" evidence="5">
    <location>
        <begin position="252"/>
        <end position="273"/>
    </location>
</feature>
<sequence>MDWRLLDYAKDAEDTATGLGAFVSEIPQYRKDVTGDIAELYAISSALQTLHEALELSRHGRASGRILKDLDICLPSLGYTLDDVRNIFNKKKRRSGLPGAFPGTPQYAEMWEDALDDFKDQGISLPKRLEYYRTYLQGMDDELRGDDPGAEIDRIEIGLKKLLKQQEPLDSYFSRMPVPSHGPARTPKPAPPRTPRPNIQTFSSYPAYTYHAPPPPTLPPRPKSRTQSRPTSQIYGGIGDIPIYVPPAAPSVPTSPTFSSASSQGLSSHSTESGGPVAHWAMRIFDGRHPSTPFRSLGDITECLGRDEPRVIEMLGDDGFEKVLELPLEATNVWLRLYCRYEDLRARVLFLTMDSLGNRMRYCFPLTGLKIIRKDSCLQLCRVNRKDGRLDLWARLRFPLYERMVLFYNTAVAMKHQDQARMADGLEDLFDPENKERIEFSSEISDTHFLHHLRVYQDLDSGVVRFEATPRRGPLKAVPIWTAFVTQFVGDRGWTKKVGSTTVVFKHLHPYVFCEGYKLPKGPSGRYQLNFSAPEAGKEGIAALPHTEAHYFNSYRDAIYQNPHLFKDKVVLDVGCGTGILSMFAAKAGAKHVIGVDMSTIIGKAKEIVAANGLSDKITLLQGKMEEVVLPYPEVDIIISEWMGYFLLYESMLDTVLYARDKYLVKDGLIFPDKAIIYVAGIEDGEYKEEKIGFWDNVWGFDYTPLKHTALTEPLVDTVDIKAVVTDPCAVITLDLYKCTVDDLAFRLPYEIKVRRSDFVHALIAWFDIEFACCHKPIKFSTGPHTKYTHWKQTVFYLKDVLTVEEDETITGILENKPSEQNHRDLDITIDYKLNTQDMHRQAEGSGVYKMC</sequence>
<dbReference type="SUPFAM" id="SSF53335">
    <property type="entry name" value="S-adenosyl-L-methionine-dependent methyltransferases"/>
    <property type="match status" value="1"/>
</dbReference>
<feature type="compositionally biased region" description="Low complexity" evidence="5">
    <location>
        <begin position="252"/>
        <end position="270"/>
    </location>
</feature>
<dbReference type="PROSITE" id="PS51678">
    <property type="entry name" value="SAM_MT_PRMT"/>
    <property type="match status" value="1"/>
</dbReference>
<dbReference type="Pfam" id="PF22528">
    <property type="entry name" value="PRMT_C"/>
    <property type="match status" value="1"/>
</dbReference>
<dbReference type="CDD" id="cd02440">
    <property type="entry name" value="AdoMet_MTases"/>
    <property type="match status" value="1"/>
</dbReference>
<dbReference type="Gene3D" id="2.70.160.11">
    <property type="entry name" value="Hnrnp arginine n-methyltransferase1"/>
    <property type="match status" value="1"/>
</dbReference>
<feature type="domain" description="Methyltransferase" evidence="6">
    <location>
        <begin position="571"/>
        <end position="645"/>
    </location>
</feature>
<name>A0ABR3RRQ1_9PLEO</name>
<dbReference type="InterPro" id="IPR057081">
    <property type="entry name" value="PH_N"/>
</dbReference>
<dbReference type="InterPro" id="IPR057082">
    <property type="entry name" value="PH_C"/>
</dbReference>
<evidence type="ECO:0000313" key="11">
    <source>
        <dbReference type="Proteomes" id="UP001521222"/>
    </source>
</evidence>
<evidence type="ECO:0000259" key="8">
    <source>
        <dbReference type="Pfam" id="PF23074"/>
    </source>
</evidence>
<comment type="caution">
    <text evidence="10">The sequence shown here is derived from an EMBL/GenBank/DDBJ whole genome shotgun (WGS) entry which is preliminary data.</text>
</comment>
<feature type="compositionally biased region" description="Polar residues" evidence="5">
    <location>
        <begin position="225"/>
        <end position="234"/>
    </location>
</feature>
<evidence type="ECO:0000313" key="10">
    <source>
        <dbReference type="EMBL" id="KAL1607081.1"/>
    </source>
</evidence>
<feature type="domain" description="Protein arginine N-methyltransferase" evidence="7">
    <location>
        <begin position="673"/>
        <end position="836"/>
    </location>
</feature>
<dbReference type="PANTHER" id="PTHR11006">
    <property type="entry name" value="PROTEIN ARGININE N-METHYLTRANSFERASE"/>
    <property type="match status" value="1"/>
</dbReference>
<dbReference type="Pfam" id="PF23074">
    <property type="entry name" value="PH_FT_N"/>
    <property type="match status" value="1"/>
</dbReference>
<dbReference type="PANTHER" id="PTHR11006:SF53">
    <property type="entry name" value="PROTEIN ARGININE N-METHYLTRANSFERASE 3"/>
    <property type="match status" value="1"/>
</dbReference>
<reference evidence="10 11" key="1">
    <citation type="submission" date="2024-02" db="EMBL/GenBank/DDBJ databases">
        <title>De novo assembly and annotation of 12 fungi associated with fruit tree decline syndrome in Ontario, Canada.</title>
        <authorList>
            <person name="Sulman M."/>
            <person name="Ellouze W."/>
            <person name="Ilyukhin E."/>
        </authorList>
    </citation>
    <scope>NUCLEOTIDE SEQUENCE [LARGE SCALE GENOMIC DNA]</scope>
    <source>
        <strain evidence="10 11">M97-236</strain>
    </source>
</reference>